<gene>
    <name evidence="2" type="ORF">CB5_LOCUS27244</name>
</gene>
<evidence type="ECO:0000256" key="1">
    <source>
        <dbReference type="SAM" id="MobiDB-lite"/>
    </source>
</evidence>
<feature type="compositionally biased region" description="Basic and acidic residues" evidence="1">
    <location>
        <begin position="65"/>
        <end position="83"/>
    </location>
</feature>
<evidence type="ECO:0000313" key="2">
    <source>
        <dbReference type="EMBL" id="CAD1844033.1"/>
    </source>
</evidence>
<sequence>MMGPSQHLNIVENSVLVTLKTQFASSDNRQKNKGRPCCDYCRKPGHSRDTCWKLHGKSADWKPARHFEKEGRGNHVNTEEQSKPEASLFNKEQMEMLQKLISNRSSVNTVTNRIIFQSCHWFRNLGPQR</sequence>
<dbReference type="EMBL" id="LR862137">
    <property type="protein sequence ID" value="CAD1844033.1"/>
    <property type="molecule type" value="Genomic_DNA"/>
</dbReference>
<organism evidence="2">
    <name type="scientific">Ananas comosus var. bracteatus</name>
    <name type="common">red pineapple</name>
    <dbReference type="NCBI Taxonomy" id="296719"/>
    <lineage>
        <taxon>Eukaryota</taxon>
        <taxon>Viridiplantae</taxon>
        <taxon>Streptophyta</taxon>
        <taxon>Embryophyta</taxon>
        <taxon>Tracheophyta</taxon>
        <taxon>Spermatophyta</taxon>
        <taxon>Magnoliopsida</taxon>
        <taxon>Liliopsida</taxon>
        <taxon>Poales</taxon>
        <taxon>Bromeliaceae</taxon>
        <taxon>Bromelioideae</taxon>
        <taxon>Ananas</taxon>
    </lineage>
</organism>
<feature type="region of interest" description="Disordered" evidence="1">
    <location>
        <begin position="65"/>
        <end position="85"/>
    </location>
</feature>
<dbReference type="PANTHER" id="PTHR34222:SF40">
    <property type="match status" value="1"/>
</dbReference>
<accession>A0A6V7QLN6</accession>
<proteinExistence type="predicted"/>
<protein>
    <submittedName>
        <fullName evidence="2">Uncharacterized protein</fullName>
    </submittedName>
</protein>
<dbReference type="PANTHER" id="PTHR34222">
    <property type="entry name" value="GAG_PRE-INTEGRS DOMAIN-CONTAINING PROTEIN"/>
    <property type="match status" value="1"/>
</dbReference>
<name>A0A6V7QLN6_ANACO</name>
<dbReference type="AlphaFoldDB" id="A0A6V7QLN6"/>
<reference evidence="2" key="1">
    <citation type="submission" date="2020-07" db="EMBL/GenBank/DDBJ databases">
        <authorList>
            <person name="Lin J."/>
        </authorList>
    </citation>
    <scope>NUCLEOTIDE SEQUENCE</scope>
</reference>